<dbReference type="RefSeq" id="WP_331701213.1">
    <property type="nucleotide sequence ID" value="NZ_JAZHFS010000001.1"/>
</dbReference>
<reference evidence="5 6" key="1">
    <citation type="submission" date="2023-11" db="EMBL/GenBank/DDBJ databases">
        <title>Draft genome sequence of a psychrophilic Clostridium strain from permafrost water brine.</title>
        <authorList>
            <person name="Shcherbakova V.A."/>
            <person name="Trubitsyn V.E."/>
            <person name="Zakharyuk A.G."/>
        </authorList>
    </citation>
    <scope>NUCLEOTIDE SEQUENCE [LARGE SCALE GENOMIC DNA]</scope>
    <source>
        <strain evidence="5 6">14F</strain>
    </source>
</reference>
<proteinExistence type="predicted"/>
<comment type="caution">
    <text evidence="5">The sequence shown here is derived from an EMBL/GenBank/DDBJ whole genome shotgun (WGS) entry which is preliminary data.</text>
</comment>
<sequence>MLTLADDVKKIKNLKGEFMKDNSQPQNSFLNTFNNTSFLLTEGAIIERLKREFCIHLDKDILPAGLIYDEKGIEVLSLIYKQYIDIADFYNIPIMLMTPTRRATVERINRSIYHDKSVIKDCVEFLEDLRENYPSHKNKIFIGGLMGCKGDAYNPNEALETSEAYEFHKLQAELFKQTNVDFLFAGVLPAKSEAIGIAKAMAETGIPYILSFVIRKSGSLLDGTIINDIIVEIDNTITPKPLCYMVNCVHPVVLQEALSNPLNKTALVRERLIGIQANTSTASPEDLNNNINLQTDDFDILINSMIELKDNNNFKILGGCCGTDNRHIEELARRATKDTNTDII</sequence>
<keyword evidence="6" id="KW-1185">Reference proteome</keyword>
<dbReference type="PANTHER" id="PTHR11103:SF18">
    <property type="entry name" value="SLR1189 PROTEIN"/>
    <property type="match status" value="1"/>
</dbReference>
<accession>A0ABU7UI52</accession>
<evidence type="ECO:0000256" key="2">
    <source>
        <dbReference type="ARBA" id="ARBA00022679"/>
    </source>
</evidence>
<keyword evidence="2 3" id="KW-0808">Transferase</keyword>
<evidence type="ECO:0000256" key="1">
    <source>
        <dbReference type="ARBA" id="ARBA00022603"/>
    </source>
</evidence>
<dbReference type="SUPFAM" id="SSF82282">
    <property type="entry name" value="Homocysteine S-methyltransferase"/>
    <property type="match status" value="1"/>
</dbReference>
<evidence type="ECO:0000313" key="5">
    <source>
        <dbReference type="EMBL" id="MEF2111088.1"/>
    </source>
</evidence>
<feature type="domain" description="Hcy-binding" evidence="4">
    <location>
        <begin position="27"/>
        <end position="335"/>
    </location>
</feature>
<feature type="binding site" evidence="3">
    <location>
        <position position="248"/>
    </location>
    <ligand>
        <name>Zn(2+)</name>
        <dbReference type="ChEBI" id="CHEBI:29105"/>
    </ligand>
</feature>
<dbReference type="Gene3D" id="3.20.20.330">
    <property type="entry name" value="Homocysteine-binding-like domain"/>
    <property type="match status" value="1"/>
</dbReference>
<evidence type="ECO:0000259" key="4">
    <source>
        <dbReference type="PROSITE" id="PS50970"/>
    </source>
</evidence>
<comment type="cofactor">
    <cofactor evidence="3">
        <name>Zn(2+)</name>
        <dbReference type="ChEBI" id="CHEBI:29105"/>
    </cofactor>
</comment>
<dbReference type="PANTHER" id="PTHR11103">
    <property type="entry name" value="SLR1189 PROTEIN"/>
    <property type="match status" value="1"/>
</dbReference>
<organism evidence="5 6">
    <name type="scientific">Clostridium frigoriphilum</name>
    <dbReference type="NCBI Taxonomy" id="443253"/>
    <lineage>
        <taxon>Bacteria</taxon>
        <taxon>Bacillati</taxon>
        <taxon>Bacillota</taxon>
        <taxon>Clostridia</taxon>
        <taxon>Eubacteriales</taxon>
        <taxon>Clostridiaceae</taxon>
        <taxon>Clostridium</taxon>
    </lineage>
</organism>
<keyword evidence="3" id="KW-0479">Metal-binding</keyword>
<dbReference type="PROSITE" id="PS50970">
    <property type="entry name" value="HCY"/>
    <property type="match status" value="1"/>
</dbReference>
<protein>
    <submittedName>
        <fullName evidence="5">Homocysteine S-methyltransferase family protein</fullName>
    </submittedName>
</protein>
<dbReference type="InterPro" id="IPR003726">
    <property type="entry name" value="HCY_dom"/>
</dbReference>
<keyword evidence="3" id="KW-0862">Zinc</keyword>
<feature type="binding site" evidence="3">
    <location>
        <position position="320"/>
    </location>
    <ligand>
        <name>Zn(2+)</name>
        <dbReference type="ChEBI" id="CHEBI:29105"/>
    </ligand>
</feature>
<name>A0ABU7UI52_9CLOT</name>
<evidence type="ECO:0000256" key="3">
    <source>
        <dbReference type="PROSITE-ProRule" id="PRU00333"/>
    </source>
</evidence>
<feature type="binding site" evidence="3">
    <location>
        <position position="321"/>
    </location>
    <ligand>
        <name>Zn(2+)</name>
        <dbReference type="ChEBI" id="CHEBI:29105"/>
    </ligand>
</feature>
<evidence type="ECO:0000313" key="6">
    <source>
        <dbReference type="Proteomes" id="UP001498469"/>
    </source>
</evidence>
<dbReference type="Proteomes" id="UP001498469">
    <property type="component" value="Unassembled WGS sequence"/>
</dbReference>
<dbReference type="InterPro" id="IPR036589">
    <property type="entry name" value="HCY_dom_sf"/>
</dbReference>
<dbReference type="EMBL" id="JAZHFS010000001">
    <property type="protein sequence ID" value="MEF2111088.1"/>
    <property type="molecule type" value="Genomic_DNA"/>
</dbReference>
<keyword evidence="1 3" id="KW-0489">Methyltransferase</keyword>
<gene>
    <name evidence="5" type="ORF">SJI18_02075</name>
</gene>
<dbReference type="Pfam" id="PF02574">
    <property type="entry name" value="S-methyl_trans"/>
    <property type="match status" value="1"/>
</dbReference>